<dbReference type="KEGG" id="csy:CENSYa_0390"/>
<evidence type="ECO:0000313" key="3">
    <source>
        <dbReference type="Proteomes" id="UP000000758"/>
    </source>
</evidence>
<keyword evidence="3" id="KW-1185">Reference proteome</keyword>
<evidence type="ECO:0000313" key="2">
    <source>
        <dbReference type="EMBL" id="ABK77026.1"/>
    </source>
</evidence>
<dbReference type="Proteomes" id="UP000000758">
    <property type="component" value="Chromosome"/>
</dbReference>
<dbReference type="EnsemblBacteria" id="ABK77026">
    <property type="protein sequence ID" value="ABK77026"/>
    <property type="gene ID" value="CENSYa_0390"/>
</dbReference>
<evidence type="ECO:0000256" key="1">
    <source>
        <dbReference type="SAM" id="MobiDB-lite"/>
    </source>
</evidence>
<dbReference type="AlphaFoldDB" id="A0RUK9"/>
<feature type="region of interest" description="Disordered" evidence="1">
    <location>
        <begin position="52"/>
        <end position="80"/>
    </location>
</feature>
<dbReference type="STRING" id="414004.CENSYa_0390"/>
<reference evidence="2 3" key="1">
    <citation type="journal article" date="2006" name="Proc. Natl. Acad. Sci. U.S.A.">
        <title>Genomic analysis of the uncultivated marine crenarchaeote Cenarchaeum symbiosum.</title>
        <authorList>
            <person name="Hallam S.J."/>
            <person name="Konstantinidis K.T."/>
            <person name="Putnam N."/>
            <person name="Schleper C."/>
            <person name="Watanabe Y."/>
            <person name="Sugahara J."/>
            <person name="Preston C."/>
            <person name="de la Torre J."/>
            <person name="Richardson P.M."/>
            <person name="DeLong E.F."/>
        </authorList>
    </citation>
    <scope>NUCLEOTIDE SEQUENCE [LARGE SCALE GENOMIC DNA]</scope>
    <source>
        <strain evidence="3">A</strain>
    </source>
</reference>
<feature type="compositionally biased region" description="Basic residues" evidence="1">
    <location>
        <begin position="62"/>
        <end position="80"/>
    </location>
</feature>
<organism evidence="2 3">
    <name type="scientific">Cenarchaeum symbiosum (strain A)</name>
    <dbReference type="NCBI Taxonomy" id="414004"/>
    <lineage>
        <taxon>Archaea</taxon>
        <taxon>Nitrososphaerota</taxon>
        <taxon>Candidatus Cenarchaeales</taxon>
        <taxon>Candidatus Cenarchaeaceae</taxon>
        <taxon>Candidatus Cenarchaeum</taxon>
    </lineage>
</organism>
<accession>A0RUK9</accession>
<protein>
    <submittedName>
        <fullName evidence="2">Uncharacterized protein</fullName>
    </submittedName>
</protein>
<sequence>MIEAAVPRVICISKRNAPFYSEHPDGHRSGPYAAGWFGGRPCGSLVWQNPAPGPGSQYGKRSTARARGRVLHGRGRTLGT</sequence>
<dbReference type="EMBL" id="DP000238">
    <property type="protein sequence ID" value="ABK77026.1"/>
    <property type="molecule type" value="Genomic_DNA"/>
</dbReference>
<proteinExistence type="predicted"/>
<gene>
    <name evidence="2" type="ordered locus">CENSYa_0390</name>
</gene>
<name>A0RUK9_CENSY</name>
<dbReference type="HOGENOM" id="CLU_2581228_0_0_2"/>